<gene>
    <name evidence="3" type="ORF">BSTOLATCC_MIC65360</name>
</gene>
<feature type="signal peptide" evidence="1">
    <location>
        <begin position="1"/>
        <end position="17"/>
    </location>
</feature>
<organism evidence="3 4">
    <name type="scientific">Blepharisma stoltei</name>
    <dbReference type="NCBI Taxonomy" id="1481888"/>
    <lineage>
        <taxon>Eukaryota</taxon>
        <taxon>Sar</taxon>
        <taxon>Alveolata</taxon>
        <taxon>Ciliophora</taxon>
        <taxon>Postciliodesmatophora</taxon>
        <taxon>Heterotrichea</taxon>
        <taxon>Heterotrichida</taxon>
        <taxon>Blepharismidae</taxon>
        <taxon>Blepharisma</taxon>
    </lineage>
</organism>
<feature type="domain" description="DUF7107" evidence="2">
    <location>
        <begin position="128"/>
        <end position="177"/>
    </location>
</feature>
<protein>
    <recommendedName>
        <fullName evidence="2">DUF7107 domain-containing protein</fullName>
    </recommendedName>
</protein>
<dbReference type="Proteomes" id="UP001162131">
    <property type="component" value="Unassembled WGS sequence"/>
</dbReference>
<name>A0AAU9KC24_9CILI</name>
<dbReference type="EMBL" id="CAJZBQ010000063">
    <property type="protein sequence ID" value="CAG9336053.1"/>
    <property type="molecule type" value="Genomic_DNA"/>
</dbReference>
<feature type="chain" id="PRO_5043874393" description="DUF7107 domain-containing protein" evidence="1">
    <location>
        <begin position="18"/>
        <end position="366"/>
    </location>
</feature>
<comment type="caution">
    <text evidence="3">The sequence shown here is derived from an EMBL/GenBank/DDBJ whole genome shotgun (WGS) entry which is preliminary data.</text>
</comment>
<reference evidence="3" key="1">
    <citation type="submission" date="2021-09" db="EMBL/GenBank/DDBJ databases">
        <authorList>
            <consortium name="AG Swart"/>
            <person name="Singh M."/>
            <person name="Singh A."/>
            <person name="Seah K."/>
            <person name="Emmerich C."/>
        </authorList>
    </citation>
    <scope>NUCLEOTIDE SEQUENCE</scope>
    <source>
        <strain evidence="3">ATCC30299</strain>
    </source>
</reference>
<accession>A0AAU9KC24</accession>
<sequence length="366" mass="39703">MKQFGLVLFILTVSTFAMDSSSCKTLSCGSTGKSTTGNCVTVTSTTVTLNPCPSDSYCINVEQFQSDEDFTSSACTPSGATTSSDTCPSSHTGQLDTYIDYCCQNDDCSSGSCDTDSHKCIGIAKGQTCTSSEECKSGLFCSNGSSGTCISAFSEGDVCTSDYQCDVGLGCVYGYCLEYWSKDNGSKTENAKFCKSGYMKNYVCDSLDIYIGNVKQEKPWKCTIGDTCTYKWTVSGSTHDQADCECDGTGSTTGYCPIRNYPAITGFSDDFYEKFQYSDSDCAGDYAHITDLSDDLSQLYACNSIDSDGYEYFYSMQKIINSWSLYTSGQIDDCAKKMGIFNPSDDIDTWDSAEFLTISAILILFS</sequence>
<evidence type="ECO:0000313" key="3">
    <source>
        <dbReference type="EMBL" id="CAG9336053.1"/>
    </source>
</evidence>
<dbReference type="InterPro" id="IPR055531">
    <property type="entry name" value="DUF7107"/>
</dbReference>
<evidence type="ECO:0000256" key="1">
    <source>
        <dbReference type="SAM" id="SignalP"/>
    </source>
</evidence>
<keyword evidence="1" id="KW-0732">Signal</keyword>
<dbReference type="AlphaFoldDB" id="A0AAU9KC24"/>
<evidence type="ECO:0000313" key="4">
    <source>
        <dbReference type="Proteomes" id="UP001162131"/>
    </source>
</evidence>
<keyword evidence="4" id="KW-1185">Reference proteome</keyword>
<evidence type="ECO:0000259" key="2">
    <source>
        <dbReference type="Pfam" id="PF23416"/>
    </source>
</evidence>
<proteinExistence type="predicted"/>
<dbReference type="Pfam" id="PF23416">
    <property type="entry name" value="DUF7107"/>
    <property type="match status" value="1"/>
</dbReference>